<gene>
    <name evidence="2" type="ORF">ColSpa_02106</name>
</gene>
<dbReference type="EMBL" id="BQXU01000004">
    <property type="protein sequence ID" value="GKT41925.1"/>
    <property type="molecule type" value="Genomic_DNA"/>
</dbReference>
<proteinExistence type="predicted"/>
<dbReference type="RefSeq" id="XP_049124275.1">
    <property type="nucleotide sequence ID" value="XM_049268318.1"/>
</dbReference>
<keyword evidence="3" id="KW-1185">Reference proteome</keyword>
<organism evidence="2 3">
    <name type="scientific">Colletotrichum spaethianum</name>
    <dbReference type="NCBI Taxonomy" id="700344"/>
    <lineage>
        <taxon>Eukaryota</taxon>
        <taxon>Fungi</taxon>
        <taxon>Dikarya</taxon>
        <taxon>Ascomycota</taxon>
        <taxon>Pezizomycotina</taxon>
        <taxon>Sordariomycetes</taxon>
        <taxon>Hypocreomycetidae</taxon>
        <taxon>Glomerellales</taxon>
        <taxon>Glomerellaceae</taxon>
        <taxon>Colletotrichum</taxon>
        <taxon>Colletotrichum spaethianum species complex</taxon>
    </lineage>
</organism>
<name>A0AA37L895_9PEZI</name>
<evidence type="ECO:0000313" key="2">
    <source>
        <dbReference type="EMBL" id="GKT41925.1"/>
    </source>
</evidence>
<feature type="region of interest" description="Disordered" evidence="1">
    <location>
        <begin position="1"/>
        <end position="41"/>
    </location>
</feature>
<reference evidence="2 3" key="1">
    <citation type="submission" date="2022-03" db="EMBL/GenBank/DDBJ databases">
        <title>Genome data of Colletotrichum spp.</title>
        <authorList>
            <person name="Utami Y.D."/>
            <person name="Hiruma K."/>
        </authorList>
    </citation>
    <scope>NUCLEOTIDE SEQUENCE [LARGE SCALE GENOMIC DNA]</scope>
    <source>
        <strain evidence="2 3">MAFF 239500</strain>
    </source>
</reference>
<feature type="compositionally biased region" description="Low complexity" evidence="1">
    <location>
        <begin position="9"/>
        <end position="21"/>
    </location>
</feature>
<evidence type="ECO:0000313" key="3">
    <source>
        <dbReference type="Proteomes" id="UP001055115"/>
    </source>
</evidence>
<comment type="caution">
    <text evidence="2">The sequence shown here is derived from an EMBL/GenBank/DDBJ whole genome shotgun (WGS) entry which is preliminary data.</text>
</comment>
<protein>
    <submittedName>
        <fullName evidence="2">Uncharacterized protein</fullName>
    </submittedName>
</protein>
<dbReference type="AlphaFoldDB" id="A0AA37L895"/>
<accession>A0AA37L895</accession>
<evidence type="ECO:0000256" key="1">
    <source>
        <dbReference type="SAM" id="MobiDB-lite"/>
    </source>
</evidence>
<dbReference type="Proteomes" id="UP001055115">
    <property type="component" value="Unassembled WGS sequence"/>
</dbReference>
<sequence length="119" mass="12542">MEAWQGVHDAAAAAADDGMAATSVAVPGEPSQRSARRSLKTPDMPLQQALALPCVSSPCPWHVVPIHRQCIAMHCHVSANTVTHTLTVVEVHEYTHANASLILPSAETLSTAMAVSAVR</sequence>
<dbReference type="GeneID" id="73322908"/>